<dbReference type="EMBL" id="CP011393">
    <property type="protein sequence ID" value="ANE40940.1"/>
    <property type="molecule type" value="Genomic_DNA"/>
</dbReference>
<protein>
    <submittedName>
        <fullName evidence="1">Uncharacterized protein</fullName>
    </submittedName>
</protein>
<organism evidence="1 2">
    <name type="scientific">Fervidobacterium pennivorans</name>
    <dbReference type="NCBI Taxonomy" id="93466"/>
    <lineage>
        <taxon>Bacteria</taxon>
        <taxon>Thermotogati</taxon>
        <taxon>Thermotogota</taxon>
        <taxon>Thermotogae</taxon>
        <taxon>Thermotogales</taxon>
        <taxon>Fervidobacteriaceae</taxon>
        <taxon>Fervidobacterium</taxon>
    </lineage>
</organism>
<evidence type="ECO:0000313" key="2">
    <source>
        <dbReference type="Proteomes" id="UP000077096"/>
    </source>
</evidence>
<evidence type="ECO:0000313" key="1">
    <source>
        <dbReference type="EMBL" id="ANE40940.1"/>
    </source>
</evidence>
<dbReference type="OrthoDB" id="46265at2"/>
<gene>
    <name evidence="1" type="ORF">JM64_02185</name>
</gene>
<dbReference type="AlphaFoldDB" id="A0A172T1T3"/>
<accession>A0A172T1T3</accession>
<reference evidence="1 2" key="1">
    <citation type="submission" date="2014-08" db="EMBL/GenBank/DDBJ databases">
        <title>Fervidobacterium pennivorans DYC genome.</title>
        <authorList>
            <person name="Wushke S."/>
        </authorList>
    </citation>
    <scope>NUCLEOTIDE SEQUENCE [LARGE SCALE GENOMIC DNA]</scope>
    <source>
        <strain evidence="1 2">DYC</strain>
    </source>
</reference>
<dbReference type="PATRIC" id="fig|93466.3.peg.488"/>
<proteinExistence type="predicted"/>
<dbReference type="KEGG" id="fng:JM64_02185"/>
<name>A0A172T1T3_FERPE</name>
<dbReference type="Proteomes" id="UP000077096">
    <property type="component" value="Chromosome"/>
</dbReference>
<sequence length="247" mass="28892">MPENRLKWSYLLFAFIVCFVFSFSTVAYSDGYYVRMVYETSKSSTFMRAEEVYESGDYKLVIVSSPERFVWVKLKDKYYIGDSNVLVRTFQIKDLSDIAYEYVKAKKLDISKDGVYKFVEEYFSLEIFVVSGEIMRVVRKVADVTTTMYINKFPKQFDIKNLIGKYKLVDNFVLPEELYSLSKFFLWATTSEGKDFIKISGYDKEGKVLELEINKLAGEFKVGNYYVKLIKASENTAKEIKNALRNY</sequence>